<gene>
    <name evidence="1" type="ORF">C9J27_05230</name>
</gene>
<name>A0A2T3KLE4_9GAMM</name>
<dbReference type="EMBL" id="PYNF01000003">
    <property type="protein sequence ID" value="PSV00538.1"/>
    <property type="molecule type" value="Genomic_DNA"/>
</dbReference>
<evidence type="ECO:0000313" key="1">
    <source>
        <dbReference type="EMBL" id="PSV00538.1"/>
    </source>
</evidence>
<evidence type="ECO:0000313" key="2">
    <source>
        <dbReference type="Proteomes" id="UP000241426"/>
    </source>
</evidence>
<comment type="caution">
    <text evidence="1">The sequence shown here is derived from an EMBL/GenBank/DDBJ whole genome shotgun (WGS) entry which is preliminary data.</text>
</comment>
<dbReference type="Proteomes" id="UP000241426">
    <property type="component" value="Unassembled WGS sequence"/>
</dbReference>
<sequence>MIFFSKEVTVDKITEKVMLHKCLPAILSFCTNNSVTIDNGINTTINLAQIALLVRISIYSLDDEMLNATAKLVGLNIFKYSSDSYSIEEVKPVEKLGVIIGEGKMKLDGSLEKVTIIKESDTGYIKRICTSLLGKTVKFIKSPYGKCGIVILNY</sequence>
<protein>
    <submittedName>
        <fullName evidence="1">Uncharacterized protein</fullName>
    </submittedName>
</protein>
<dbReference type="RefSeq" id="WP_107289168.1">
    <property type="nucleotide sequence ID" value="NZ_PYNF01000003.1"/>
</dbReference>
<organism evidence="1 2">
    <name type="scientific">Photobacterium kishitanii</name>
    <dbReference type="NCBI Taxonomy" id="318456"/>
    <lineage>
        <taxon>Bacteria</taxon>
        <taxon>Pseudomonadati</taxon>
        <taxon>Pseudomonadota</taxon>
        <taxon>Gammaproteobacteria</taxon>
        <taxon>Vibrionales</taxon>
        <taxon>Vibrionaceae</taxon>
        <taxon>Photobacterium</taxon>
    </lineage>
</organism>
<accession>A0A2T3KLE4</accession>
<dbReference type="AlphaFoldDB" id="A0A2T3KLE4"/>
<reference evidence="1 2" key="1">
    <citation type="submission" date="2018-01" db="EMBL/GenBank/DDBJ databases">
        <title>Whole genome sequencing of Histamine producing bacteria.</title>
        <authorList>
            <person name="Butler K."/>
        </authorList>
    </citation>
    <scope>NUCLEOTIDE SEQUENCE [LARGE SCALE GENOMIC DNA]</scope>
    <source>
        <strain evidence="1 2">FS-7.2</strain>
    </source>
</reference>
<proteinExistence type="predicted"/>